<organism evidence="1 2">
    <name type="scientific">Punica granatum</name>
    <name type="common">Pomegranate</name>
    <dbReference type="NCBI Taxonomy" id="22663"/>
    <lineage>
        <taxon>Eukaryota</taxon>
        <taxon>Viridiplantae</taxon>
        <taxon>Streptophyta</taxon>
        <taxon>Embryophyta</taxon>
        <taxon>Tracheophyta</taxon>
        <taxon>Spermatophyta</taxon>
        <taxon>Magnoliopsida</taxon>
        <taxon>eudicotyledons</taxon>
        <taxon>Gunneridae</taxon>
        <taxon>Pentapetalae</taxon>
        <taxon>rosids</taxon>
        <taxon>malvids</taxon>
        <taxon>Myrtales</taxon>
        <taxon>Lythraceae</taxon>
        <taxon>Punica</taxon>
    </lineage>
</organism>
<name>A0A2I0JNH6_PUNGR</name>
<evidence type="ECO:0000313" key="1">
    <source>
        <dbReference type="EMBL" id="PKI57835.1"/>
    </source>
</evidence>
<dbReference type="EMBL" id="PGOL01001488">
    <property type="protein sequence ID" value="PKI57835.1"/>
    <property type="molecule type" value="Genomic_DNA"/>
</dbReference>
<proteinExistence type="predicted"/>
<sequence length="148" mass="16000">MWTRSPESSKCGREVRKAVCDREGIDLPEIGLAVGAIACLLGIPQSCDVGLELWGGAPTFGSPGRPVESFCFGDANGGPAFRGLDVRPPRLLLALHGHIETFSKVPKRLYRLFDALMSLEPFSSGCHRAAAFVTRMGNFLFKFGQTSV</sequence>
<protein>
    <submittedName>
        <fullName evidence="1">Uncharacterized protein</fullName>
    </submittedName>
</protein>
<gene>
    <name evidence="1" type="ORF">CRG98_021781</name>
</gene>
<dbReference type="AlphaFoldDB" id="A0A2I0JNH6"/>
<comment type="caution">
    <text evidence="1">The sequence shown here is derived from an EMBL/GenBank/DDBJ whole genome shotgun (WGS) entry which is preliminary data.</text>
</comment>
<accession>A0A2I0JNH6</accession>
<dbReference type="Proteomes" id="UP000233551">
    <property type="component" value="Unassembled WGS sequence"/>
</dbReference>
<reference evidence="1 2" key="1">
    <citation type="submission" date="2017-11" db="EMBL/GenBank/DDBJ databases">
        <title>De-novo sequencing of pomegranate (Punica granatum L.) genome.</title>
        <authorList>
            <person name="Akparov Z."/>
            <person name="Amiraslanov A."/>
            <person name="Hajiyeva S."/>
            <person name="Abbasov M."/>
            <person name="Kaur K."/>
            <person name="Hamwieh A."/>
            <person name="Solovyev V."/>
            <person name="Salamov A."/>
            <person name="Braich B."/>
            <person name="Kosarev P."/>
            <person name="Mahmoud A."/>
            <person name="Hajiyev E."/>
            <person name="Babayeva S."/>
            <person name="Izzatullayeva V."/>
            <person name="Mammadov A."/>
            <person name="Mammadov A."/>
            <person name="Sharifova S."/>
            <person name="Ojaghi J."/>
            <person name="Eynullazada K."/>
            <person name="Bayramov B."/>
            <person name="Abdulazimova A."/>
            <person name="Shahmuradov I."/>
        </authorList>
    </citation>
    <scope>NUCLEOTIDE SEQUENCE [LARGE SCALE GENOMIC DNA]</scope>
    <source>
        <strain evidence="2">cv. AG2017</strain>
        <tissue evidence="1">Leaf</tissue>
    </source>
</reference>
<evidence type="ECO:0000313" key="2">
    <source>
        <dbReference type="Proteomes" id="UP000233551"/>
    </source>
</evidence>
<keyword evidence="2" id="KW-1185">Reference proteome</keyword>